<dbReference type="PANTHER" id="PTHR10736">
    <property type="entry name" value="BESTROPHIN"/>
    <property type="match status" value="1"/>
</dbReference>
<dbReference type="GO" id="GO:0005886">
    <property type="term" value="C:plasma membrane"/>
    <property type="evidence" value="ECO:0007669"/>
    <property type="project" value="UniProtKB-SubCell"/>
</dbReference>
<evidence type="ECO:0000256" key="1">
    <source>
        <dbReference type="ARBA" id="ARBA00004370"/>
    </source>
</evidence>
<keyword evidence="6" id="KW-0868">Chloride</keyword>
<dbReference type="EMBL" id="AZBU02000007">
    <property type="protein sequence ID" value="TKR70464.1"/>
    <property type="molecule type" value="Genomic_DNA"/>
</dbReference>
<dbReference type="InterPro" id="IPR021134">
    <property type="entry name" value="Bestrophin-like"/>
</dbReference>
<evidence type="ECO:0000256" key="6">
    <source>
        <dbReference type="RuleBase" id="RU363126"/>
    </source>
</evidence>
<gene>
    <name evidence="7" type="ORF">L596_022492</name>
</gene>
<dbReference type="Proteomes" id="UP000298663">
    <property type="component" value="Unassembled WGS sequence"/>
</dbReference>
<keyword evidence="6" id="KW-0406">Ion transport</keyword>
<evidence type="ECO:0000256" key="4">
    <source>
        <dbReference type="ARBA" id="ARBA00023136"/>
    </source>
</evidence>
<organism evidence="7 8">
    <name type="scientific">Steinernema carpocapsae</name>
    <name type="common">Entomopathogenic nematode</name>
    <dbReference type="NCBI Taxonomy" id="34508"/>
    <lineage>
        <taxon>Eukaryota</taxon>
        <taxon>Metazoa</taxon>
        <taxon>Ecdysozoa</taxon>
        <taxon>Nematoda</taxon>
        <taxon>Chromadorea</taxon>
        <taxon>Rhabditida</taxon>
        <taxon>Tylenchina</taxon>
        <taxon>Panagrolaimomorpha</taxon>
        <taxon>Strongyloidoidea</taxon>
        <taxon>Steinernematidae</taxon>
        <taxon>Steinernema</taxon>
    </lineage>
</organism>
<name>A0A4U5MLY1_STECR</name>
<keyword evidence="6" id="KW-0813">Transport</keyword>
<comment type="subcellular location">
    <subcellularLocation>
        <location evidence="6">Cell membrane</location>
        <topology evidence="6">Multi-pass membrane protein</topology>
    </subcellularLocation>
    <subcellularLocation>
        <location evidence="1">Membrane</location>
    </subcellularLocation>
</comment>
<evidence type="ECO:0000313" key="8">
    <source>
        <dbReference type="Proteomes" id="UP000298663"/>
    </source>
</evidence>
<comment type="caution">
    <text evidence="7">The sequence shown here is derived from an EMBL/GenBank/DDBJ whole genome shotgun (WGS) entry which is preliminary data.</text>
</comment>
<evidence type="ECO:0000313" key="7">
    <source>
        <dbReference type="EMBL" id="TKR70464.1"/>
    </source>
</evidence>
<protein>
    <recommendedName>
        <fullName evidence="6">Bestrophin homolog</fullName>
    </recommendedName>
</protein>
<keyword evidence="4 6" id="KW-0472">Membrane</keyword>
<evidence type="ECO:0000256" key="3">
    <source>
        <dbReference type="ARBA" id="ARBA00022989"/>
    </source>
</evidence>
<keyword evidence="8" id="KW-1185">Reference proteome</keyword>
<sequence>MLGFFVSRVVDRWMTMSANLGFVDLTAMHVCGYISAIDERGMMLRRTILRYILFLQALAYRSMSEVILSRFPTVDSFVAAGYLTPDELKTFTEIEENKSPVTQLWIPLNWAFNLVRTARDEGRITDHGVQDLCNRFVEFRGNLGTLLGYDWIPIPLLYTQVVCLTVRLYFMIALWEDKTWTTLQTQPMSMILKSTSR</sequence>
<reference evidence="7 8" key="1">
    <citation type="journal article" date="2015" name="Genome Biol.">
        <title>Comparative genomics of Steinernema reveals deeply conserved gene regulatory networks.</title>
        <authorList>
            <person name="Dillman A.R."/>
            <person name="Macchietto M."/>
            <person name="Porter C.F."/>
            <person name="Rogers A."/>
            <person name="Williams B."/>
            <person name="Antoshechkin I."/>
            <person name="Lee M.M."/>
            <person name="Goodwin Z."/>
            <person name="Lu X."/>
            <person name="Lewis E.E."/>
            <person name="Goodrich-Blair H."/>
            <person name="Stock S.P."/>
            <person name="Adams B.J."/>
            <person name="Sternberg P.W."/>
            <person name="Mortazavi A."/>
        </authorList>
    </citation>
    <scope>NUCLEOTIDE SEQUENCE [LARGE SCALE GENOMIC DNA]</scope>
    <source>
        <strain evidence="7 8">ALL</strain>
    </source>
</reference>
<accession>A0A4U5MLY1</accession>
<evidence type="ECO:0000256" key="2">
    <source>
        <dbReference type="ARBA" id="ARBA00022692"/>
    </source>
</evidence>
<comment type="similarity">
    <text evidence="5 6">Belongs to the anion channel-forming bestrophin (TC 1.A.46) family. Calcium-sensitive chloride channel subfamily.</text>
</comment>
<comment type="function">
    <text evidence="6">Forms chloride channels.</text>
</comment>
<keyword evidence="2 6" id="KW-0812">Transmembrane</keyword>
<keyword evidence="6" id="KW-0869">Chloride channel</keyword>
<reference evidence="7 8" key="2">
    <citation type="journal article" date="2019" name="G3 (Bethesda)">
        <title>Hybrid Assembly of the Genome of the Entomopathogenic Nematode Steinernema carpocapsae Identifies the X-Chromosome.</title>
        <authorList>
            <person name="Serra L."/>
            <person name="Macchietto M."/>
            <person name="Macias-Munoz A."/>
            <person name="McGill C.J."/>
            <person name="Rodriguez I.M."/>
            <person name="Rodriguez B."/>
            <person name="Murad R."/>
            <person name="Mortazavi A."/>
        </authorList>
    </citation>
    <scope>NUCLEOTIDE SEQUENCE [LARGE SCALE GENOMIC DNA]</scope>
    <source>
        <strain evidence="7 8">ALL</strain>
    </source>
</reference>
<comment type="caution">
    <text evidence="6">Lacks conserved residue(s) required for the propagation of feature annotation.</text>
</comment>
<dbReference type="OrthoDB" id="201595at2759"/>
<keyword evidence="3 6" id="KW-1133">Transmembrane helix</keyword>
<dbReference type="AlphaFoldDB" id="A0A4U5MLY1"/>
<feature type="transmembrane region" description="Helical" evidence="6">
    <location>
        <begin position="20"/>
        <end position="36"/>
    </location>
</feature>
<dbReference type="InterPro" id="IPR000615">
    <property type="entry name" value="Bestrophin"/>
</dbReference>
<keyword evidence="6" id="KW-0407">Ion channel</keyword>
<evidence type="ECO:0000256" key="5">
    <source>
        <dbReference type="ARBA" id="ARBA00034769"/>
    </source>
</evidence>
<dbReference type="GO" id="GO:0005254">
    <property type="term" value="F:chloride channel activity"/>
    <property type="evidence" value="ECO:0007669"/>
    <property type="project" value="UniProtKB-KW"/>
</dbReference>
<dbReference type="STRING" id="34508.A0A4U5MLY1"/>
<dbReference type="Pfam" id="PF01062">
    <property type="entry name" value="Bestrophin"/>
    <property type="match status" value="1"/>
</dbReference>
<keyword evidence="6" id="KW-1003">Cell membrane</keyword>
<proteinExistence type="inferred from homology"/>
<dbReference type="GO" id="GO:0034707">
    <property type="term" value="C:chloride channel complex"/>
    <property type="evidence" value="ECO:0007669"/>
    <property type="project" value="UniProtKB-KW"/>
</dbReference>
<dbReference type="PANTHER" id="PTHR10736:SF0">
    <property type="entry name" value="BESTROPHIN HOMOLOG"/>
    <property type="match status" value="1"/>
</dbReference>